<feature type="domain" description="C2H2-type" evidence="12">
    <location>
        <begin position="65"/>
        <end position="92"/>
    </location>
</feature>
<dbReference type="GO" id="GO:0005634">
    <property type="term" value="C:nucleus"/>
    <property type="evidence" value="ECO:0007669"/>
    <property type="project" value="UniProtKB-SubCell"/>
</dbReference>
<sequence length="146" mass="16628">MTEVAYVSNSSNILRVRVSECDLRRAGPQLLARHSRDMILRHSDCGHARISEAVRTTSGSKLRSFPCDQCPVVATDRGEYERHQRIHTGEKPFACPPCGCRFNQKSNMATHMRRHTGEKPFSCDVCSRQFGFKMALVKHMQEEHPV</sequence>
<dbReference type="PANTHER" id="PTHR24394">
    <property type="entry name" value="ZINC FINGER PROTEIN"/>
    <property type="match status" value="1"/>
</dbReference>
<dbReference type="FunFam" id="3.30.160.60:FF:001156">
    <property type="entry name" value="Zinc finger protein 407"/>
    <property type="match status" value="1"/>
</dbReference>
<dbReference type="AlphaFoldDB" id="A0A9J6D0B9"/>
<protein>
    <recommendedName>
        <fullName evidence="12">C2H2-type domain-containing protein</fullName>
    </recommendedName>
</protein>
<name>A0A9J6D0B9_RHIMP</name>
<evidence type="ECO:0000256" key="5">
    <source>
        <dbReference type="ARBA" id="ARBA00022771"/>
    </source>
</evidence>
<keyword evidence="7" id="KW-0805">Transcription regulation</keyword>
<evidence type="ECO:0000256" key="9">
    <source>
        <dbReference type="ARBA" id="ARBA00023163"/>
    </source>
</evidence>
<dbReference type="InterPro" id="IPR013087">
    <property type="entry name" value="Znf_C2H2_type"/>
</dbReference>
<dbReference type="Pfam" id="PF00096">
    <property type="entry name" value="zf-C2H2"/>
    <property type="match status" value="3"/>
</dbReference>
<feature type="domain" description="C2H2-type" evidence="12">
    <location>
        <begin position="93"/>
        <end position="120"/>
    </location>
</feature>
<dbReference type="PROSITE" id="PS50157">
    <property type="entry name" value="ZINC_FINGER_C2H2_2"/>
    <property type="match status" value="3"/>
</dbReference>
<evidence type="ECO:0000256" key="4">
    <source>
        <dbReference type="ARBA" id="ARBA00022737"/>
    </source>
</evidence>
<keyword evidence="9" id="KW-0804">Transcription</keyword>
<dbReference type="PANTHER" id="PTHR24394:SF29">
    <property type="entry name" value="MYONEURIN"/>
    <property type="match status" value="1"/>
</dbReference>
<proteinExistence type="inferred from homology"/>
<reference evidence="13" key="2">
    <citation type="submission" date="2021-09" db="EMBL/GenBank/DDBJ databases">
        <authorList>
            <person name="Jia N."/>
            <person name="Wang J."/>
            <person name="Shi W."/>
            <person name="Du L."/>
            <person name="Sun Y."/>
            <person name="Zhan W."/>
            <person name="Jiang J."/>
            <person name="Wang Q."/>
            <person name="Zhang B."/>
            <person name="Ji P."/>
            <person name="Sakyi L.B."/>
            <person name="Cui X."/>
            <person name="Yuan T."/>
            <person name="Jiang B."/>
            <person name="Yang W."/>
            <person name="Lam T.T.-Y."/>
            <person name="Chang Q."/>
            <person name="Ding S."/>
            <person name="Wang X."/>
            <person name="Zhu J."/>
            <person name="Ruan X."/>
            <person name="Zhao L."/>
            <person name="Wei J."/>
            <person name="Que T."/>
            <person name="Du C."/>
            <person name="Cheng J."/>
            <person name="Dai P."/>
            <person name="Han X."/>
            <person name="Huang E."/>
            <person name="Gao Y."/>
            <person name="Liu J."/>
            <person name="Shao H."/>
            <person name="Ye R."/>
            <person name="Li L."/>
            <person name="Wei W."/>
            <person name="Wang X."/>
            <person name="Wang C."/>
            <person name="Huo Q."/>
            <person name="Li W."/>
            <person name="Guo W."/>
            <person name="Chen H."/>
            <person name="Chen S."/>
            <person name="Zhou L."/>
            <person name="Zhou L."/>
            <person name="Ni X."/>
            <person name="Tian J."/>
            <person name="Zhou Y."/>
            <person name="Sheng Y."/>
            <person name="Liu T."/>
            <person name="Pan Y."/>
            <person name="Xia L."/>
            <person name="Li J."/>
            <person name="Zhao F."/>
            <person name="Cao W."/>
        </authorList>
    </citation>
    <scope>NUCLEOTIDE SEQUENCE</scope>
    <source>
        <strain evidence="13">Rmic-2018</strain>
        <tissue evidence="13">Larvae</tissue>
    </source>
</reference>
<dbReference type="EMBL" id="JABSTU010003958">
    <property type="protein sequence ID" value="KAH7964421.1"/>
    <property type="molecule type" value="Genomic_DNA"/>
</dbReference>
<dbReference type="Gene3D" id="3.30.160.60">
    <property type="entry name" value="Classic Zinc Finger"/>
    <property type="match status" value="3"/>
</dbReference>
<keyword evidence="3" id="KW-0479">Metal-binding</keyword>
<evidence type="ECO:0000256" key="2">
    <source>
        <dbReference type="ARBA" id="ARBA00006991"/>
    </source>
</evidence>
<feature type="domain" description="C2H2-type" evidence="12">
    <location>
        <begin position="121"/>
        <end position="146"/>
    </location>
</feature>
<evidence type="ECO:0000256" key="8">
    <source>
        <dbReference type="ARBA" id="ARBA00023125"/>
    </source>
</evidence>
<evidence type="ECO:0000256" key="1">
    <source>
        <dbReference type="ARBA" id="ARBA00004123"/>
    </source>
</evidence>
<keyword evidence="10" id="KW-0539">Nucleus</keyword>
<evidence type="ECO:0000256" key="10">
    <source>
        <dbReference type="ARBA" id="ARBA00023242"/>
    </source>
</evidence>
<dbReference type="GO" id="GO:0003677">
    <property type="term" value="F:DNA binding"/>
    <property type="evidence" value="ECO:0007669"/>
    <property type="project" value="UniProtKB-KW"/>
</dbReference>
<dbReference type="Proteomes" id="UP000821866">
    <property type="component" value="Unassembled WGS sequence"/>
</dbReference>
<dbReference type="PROSITE" id="PS00028">
    <property type="entry name" value="ZINC_FINGER_C2H2_1"/>
    <property type="match status" value="2"/>
</dbReference>
<evidence type="ECO:0000256" key="7">
    <source>
        <dbReference type="ARBA" id="ARBA00023015"/>
    </source>
</evidence>
<evidence type="ECO:0000313" key="14">
    <source>
        <dbReference type="Proteomes" id="UP000821866"/>
    </source>
</evidence>
<dbReference type="SMART" id="SM00355">
    <property type="entry name" value="ZnF_C2H2"/>
    <property type="match status" value="3"/>
</dbReference>
<dbReference type="VEuPathDB" id="VectorBase:LOC119185021"/>
<evidence type="ECO:0000256" key="11">
    <source>
        <dbReference type="PROSITE-ProRule" id="PRU00042"/>
    </source>
</evidence>
<keyword evidence="14" id="KW-1185">Reference proteome</keyword>
<keyword evidence="4" id="KW-0677">Repeat</keyword>
<keyword evidence="5 11" id="KW-0863">Zinc-finger</keyword>
<reference evidence="13" key="1">
    <citation type="journal article" date="2020" name="Cell">
        <title>Large-Scale Comparative Analyses of Tick Genomes Elucidate Their Genetic Diversity and Vector Capacities.</title>
        <authorList>
            <consortium name="Tick Genome and Microbiome Consortium (TIGMIC)"/>
            <person name="Jia N."/>
            <person name="Wang J."/>
            <person name="Shi W."/>
            <person name="Du L."/>
            <person name="Sun Y."/>
            <person name="Zhan W."/>
            <person name="Jiang J.F."/>
            <person name="Wang Q."/>
            <person name="Zhang B."/>
            <person name="Ji P."/>
            <person name="Bell-Sakyi L."/>
            <person name="Cui X.M."/>
            <person name="Yuan T.T."/>
            <person name="Jiang B.G."/>
            <person name="Yang W.F."/>
            <person name="Lam T.T."/>
            <person name="Chang Q.C."/>
            <person name="Ding S.J."/>
            <person name="Wang X.J."/>
            <person name="Zhu J.G."/>
            <person name="Ruan X.D."/>
            <person name="Zhao L."/>
            <person name="Wei J.T."/>
            <person name="Ye R.Z."/>
            <person name="Que T.C."/>
            <person name="Du C.H."/>
            <person name="Zhou Y.H."/>
            <person name="Cheng J.X."/>
            <person name="Dai P.F."/>
            <person name="Guo W.B."/>
            <person name="Han X.H."/>
            <person name="Huang E.J."/>
            <person name="Li L.F."/>
            <person name="Wei W."/>
            <person name="Gao Y.C."/>
            <person name="Liu J.Z."/>
            <person name="Shao H.Z."/>
            <person name="Wang X."/>
            <person name="Wang C.C."/>
            <person name="Yang T.C."/>
            <person name="Huo Q.B."/>
            <person name="Li W."/>
            <person name="Chen H.Y."/>
            <person name="Chen S.E."/>
            <person name="Zhou L.G."/>
            <person name="Ni X.B."/>
            <person name="Tian J.H."/>
            <person name="Sheng Y."/>
            <person name="Liu T."/>
            <person name="Pan Y.S."/>
            <person name="Xia L.Y."/>
            <person name="Li J."/>
            <person name="Zhao F."/>
            <person name="Cao W.C."/>
        </authorList>
    </citation>
    <scope>NUCLEOTIDE SEQUENCE</scope>
    <source>
        <strain evidence="13">Rmic-2018</strain>
    </source>
</reference>
<keyword evidence="8" id="KW-0238">DNA-binding</keyword>
<evidence type="ECO:0000313" key="13">
    <source>
        <dbReference type="EMBL" id="KAH7964421.1"/>
    </source>
</evidence>
<accession>A0A9J6D0B9</accession>
<evidence type="ECO:0000256" key="6">
    <source>
        <dbReference type="ARBA" id="ARBA00022833"/>
    </source>
</evidence>
<comment type="caution">
    <text evidence="13">The sequence shown here is derived from an EMBL/GenBank/DDBJ whole genome shotgun (WGS) entry which is preliminary data.</text>
</comment>
<dbReference type="FunFam" id="3.30.160.60:FF:002343">
    <property type="entry name" value="Zinc finger protein 33A"/>
    <property type="match status" value="1"/>
</dbReference>
<dbReference type="InterPro" id="IPR036236">
    <property type="entry name" value="Znf_C2H2_sf"/>
</dbReference>
<evidence type="ECO:0000259" key="12">
    <source>
        <dbReference type="PROSITE" id="PS50157"/>
    </source>
</evidence>
<comment type="subcellular location">
    <subcellularLocation>
        <location evidence="1">Nucleus</location>
    </subcellularLocation>
</comment>
<comment type="similarity">
    <text evidence="2">Belongs to the krueppel C2H2-type zinc-finger protein family.</text>
</comment>
<organism evidence="13 14">
    <name type="scientific">Rhipicephalus microplus</name>
    <name type="common">Cattle tick</name>
    <name type="synonym">Boophilus microplus</name>
    <dbReference type="NCBI Taxonomy" id="6941"/>
    <lineage>
        <taxon>Eukaryota</taxon>
        <taxon>Metazoa</taxon>
        <taxon>Ecdysozoa</taxon>
        <taxon>Arthropoda</taxon>
        <taxon>Chelicerata</taxon>
        <taxon>Arachnida</taxon>
        <taxon>Acari</taxon>
        <taxon>Parasitiformes</taxon>
        <taxon>Ixodida</taxon>
        <taxon>Ixodoidea</taxon>
        <taxon>Ixodidae</taxon>
        <taxon>Rhipicephalinae</taxon>
        <taxon>Rhipicephalus</taxon>
        <taxon>Boophilus</taxon>
    </lineage>
</organism>
<evidence type="ECO:0000256" key="3">
    <source>
        <dbReference type="ARBA" id="ARBA00022723"/>
    </source>
</evidence>
<keyword evidence="6" id="KW-0862">Zinc</keyword>
<gene>
    <name evidence="13" type="ORF">HPB51_027340</name>
</gene>
<dbReference type="SUPFAM" id="SSF57667">
    <property type="entry name" value="beta-beta-alpha zinc fingers"/>
    <property type="match status" value="2"/>
</dbReference>
<dbReference type="GO" id="GO:0008270">
    <property type="term" value="F:zinc ion binding"/>
    <property type="evidence" value="ECO:0007669"/>
    <property type="project" value="UniProtKB-KW"/>
</dbReference>
<dbReference type="GO" id="GO:0000981">
    <property type="term" value="F:DNA-binding transcription factor activity, RNA polymerase II-specific"/>
    <property type="evidence" value="ECO:0007669"/>
    <property type="project" value="TreeGrafter"/>
</dbReference>